<dbReference type="AlphaFoldDB" id="A0A242N767"/>
<proteinExistence type="predicted"/>
<sequence>MKRSTPLKPSGFKRKPGAAYSSFEPRTKPFENTADRSTSLRRSSIKQRTKKPTNADGAKYLAACKDEPCYLNVCCPWTDWADPTVVPCHSNQARHGKGGNLKADNEFTVPGCGLCHAWIDQNRVGTPRQYKFDVWDAAYERWRPRRARKMGLQIIPADLATT</sequence>
<evidence type="ECO:0000313" key="2">
    <source>
        <dbReference type="EMBL" id="OTP79468.1"/>
    </source>
</evidence>
<dbReference type="EMBL" id="NBTZ01000009">
    <property type="protein sequence ID" value="OTP79468.1"/>
    <property type="molecule type" value="Genomic_DNA"/>
</dbReference>
<feature type="region of interest" description="Disordered" evidence="1">
    <location>
        <begin position="1"/>
        <end position="52"/>
    </location>
</feature>
<reference evidence="2 3" key="1">
    <citation type="submission" date="2017-03" db="EMBL/GenBank/DDBJ databases">
        <title>Genome analysis of strain PAMC 26577.</title>
        <authorList>
            <person name="Oh H.-M."/>
            <person name="Yang J.-A."/>
        </authorList>
    </citation>
    <scope>NUCLEOTIDE SEQUENCE [LARGE SCALE GENOMIC DNA]</scope>
    <source>
        <strain evidence="2 3">PAMC 26577</strain>
    </source>
</reference>
<evidence type="ECO:0000256" key="1">
    <source>
        <dbReference type="SAM" id="MobiDB-lite"/>
    </source>
</evidence>
<feature type="compositionally biased region" description="Basic residues" evidence="1">
    <location>
        <begin position="1"/>
        <end position="16"/>
    </location>
</feature>
<dbReference type="Gene3D" id="3.30.50.20">
    <property type="entry name" value="prophage-derive protein ybcO"/>
    <property type="match status" value="1"/>
</dbReference>
<comment type="caution">
    <text evidence="2">The sequence shown here is derived from an EMBL/GenBank/DDBJ whole genome shotgun (WGS) entry which is preliminary data.</text>
</comment>
<name>A0A242N767_CABSO</name>
<evidence type="ECO:0008006" key="4">
    <source>
        <dbReference type="Google" id="ProtNLM"/>
    </source>
</evidence>
<evidence type="ECO:0000313" key="3">
    <source>
        <dbReference type="Proteomes" id="UP000195221"/>
    </source>
</evidence>
<dbReference type="Proteomes" id="UP000195221">
    <property type="component" value="Unassembled WGS sequence"/>
</dbReference>
<accession>A0A242N767</accession>
<protein>
    <recommendedName>
        <fullName evidence="4">Phage protein</fullName>
    </recommendedName>
</protein>
<organism evidence="2 3">
    <name type="scientific">Caballeronia sordidicola</name>
    <name type="common">Burkholderia sordidicola</name>
    <dbReference type="NCBI Taxonomy" id="196367"/>
    <lineage>
        <taxon>Bacteria</taxon>
        <taxon>Pseudomonadati</taxon>
        <taxon>Pseudomonadota</taxon>
        <taxon>Betaproteobacteria</taxon>
        <taxon>Burkholderiales</taxon>
        <taxon>Burkholderiaceae</taxon>
        <taxon>Caballeronia</taxon>
    </lineage>
</organism>
<dbReference type="RefSeq" id="WP_075357915.1">
    <property type="nucleotide sequence ID" value="NZ_MSRG01000020.1"/>
</dbReference>
<gene>
    <name evidence="2" type="ORF">PAMC26577_00975</name>
</gene>